<dbReference type="Proteomes" id="UP000285883">
    <property type="component" value="Unassembled WGS sequence"/>
</dbReference>
<evidence type="ECO:0000313" key="4">
    <source>
        <dbReference type="EMBL" id="KAG2525031.1"/>
    </source>
</evidence>
<reference evidence="3" key="3">
    <citation type="submission" date="2020-06" db="EMBL/GenBank/DDBJ databases">
        <authorList>
            <person name="Studholme D.J."/>
        </authorList>
    </citation>
    <scope>NUCLEOTIDE SEQUENCE</scope>
    <source>
        <strain evidence="4">NZFS 2646</strain>
        <strain evidence="3">NZFS 3630</strain>
    </source>
</reference>
<evidence type="ECO:0000256" key="1">
    <source>
        <dbReference type="SAM" id="MobiDB-lite"/>
    </source>
</evidence>
<feature type="domain" description="Rad60/SUMO-like" evidence="2">
    <location>
        <begin position="179"/>
        <end position="247"/>
    </location>
</feature>
<dbReference type="Pfam" id="PF11976">
    <property type="entry name" value="Rad60-SLD"/>
    <property type="match status" value="2"/>
</dbReference>
<evidence type="ECO:0000313" key="6">
    <source>
        <dbReference type="EMBL" id="RLN78727.1"/>
    </source>
</evidence>
<dbReference type="AlphaFoldDB" id="A0A3R7MWV8"/>
<organism evidence="5 8">
    <name type="scientific">Phytophthora kernoviae</name>
    <dbReference type="NCBI Taxonomy" id="325452"/>
    <lineage>
        <taxon>Eukaryota</taxon>
        <taxon>Sar</taxon>
        <taxon>Stramenopiles</taxon>
        <taxon>Oomycota</taxon>
        <taxon>Peronosporomycetes</taxon>
        <taxon>Peronosporales</taxon>
        <taxon>Peronosporaceae</taxon>
        <taxon>Phytophthora</taxon>
    </lineage>
</organism>
<reference evidence="3" key="1">
    <citation type="journal article" date="2015" name="Genom Data">
        <title>Genome sequences of six Phytophthora species associated with forests in New Zealand.</title>
        <authorList>
            <person name="Studholme D.J."/>
            <person name="McDougal R.L."/>
            <person name="Sambles C."/>
            <person name="Hansen E."/>
            <person name="Hardy G."/>
            <person name="Grant M."/>
            <person name="Ganley R.J."/>
            <person name="Williams N.M."/>
        </authorList>
    </citation>
    <scope>NUCLEOTIDE SEQUENCE</scope>
    <source>
        <strain evidence="4">NZFS 2646</strain>
        <strain evidence="3">NZFS 3630</strain>
    </source>
</reference>
<dbReference type="Gene3D" id="3.10.20.90">
    <property type="entry name" value="Phosphatidylinositol 3-kinase Catalytic Subunit, Chain A, domain 1"/>
    <property type="match status" value="2"/>
</dbReference>
<feature type="region of interest" description="Disordered" evidence="1">
    <location>
        <begin position="28"/>
        <end position="85"/>
    </location>
</feature>
<keyword evidence="7" id="KW-1185">Reference proteome</keyword>
<dbReference type="Proteomes" id="UP000285624">
    <property type="component" value="Unassembled WGS sequence"/>
</dbReference>
<dbReference type="EMBL" id="MAYM02000158">
    <property type="protein sequence ID" value="RLN45546.1"/>
    <property type="molecule type" value="Genomic_DNA"/>
</dbReference>
<dbReference type="InterPro" id="IPR029071">
    <property type="entry name" value="Ubiquitin-like_domsf"/>
</dbReference>
<proteinExistence type="predicted"/>
<evidence type="ECO:0000313" key="8">
    <source>
        <dbReference type="Proteomes" id="UP000285883"/>
    </source>
</evidence>
<dbReference type="SUPFAM" id="SSF54236">
    <property type="entry name" value="Ubiquitin-like"/>
    <property type="match status" value="2"/>
</dbReference>
<evidence type="ECO:0000313" key="7">
    <source>
        <dbReference type="Proteomes" id="UP000285624"/>
    </source>
</evidence>
<accession>A0A3R7MWV8</accession>
<dbReference type="EMBL" id="JPWV03000100">
    <property type="protein sequence ID" value="KAG2525031.1"/>
    <property type="molecule type" value="Genomic_DNA"/>
</dbReference>
<dbReference type="InterPro" id="IPR022617">
    <property type="entry name" value="Rad60/SUMO-like_dom"/>
</dbReference>
<reference evidence="7 8" key="2">
    <citation type="submission" date="2018-07" db="EMBL/GenBank/DDBJ databases">
        <title>Genome sequencing of oomycete isolates from Chile give support for New Zealand origin for Phytophthora kernoviae and make available the first Nothophytophthora sp. genome.</title>
        <authorList>
            <person name="Studholme D.J."/>
            <person name="Sanfuentes E."/>
            <person name="Panda P."/>
            <person name="Hill R."/>
            <person name="Sambles C."/>
            <person name="Grant M."/>
            <person name="Williams N.M."/>
            <person name="Mcdougal R.L."/>
        </authorList>
    </citation>
    <scope>NUCLEOTIDE SEQUENCE [LARGE SCALE GENOMIC DNA]</scope>
    <source>
        <strain evidence="5">Chile2</strain>
        <strain evidence="6">Chile4</strain>
    </source>
</reference>
<dbReference type="EMBL" id="JPWU03000138">
    <property type="protein sequence ID" value="KAG2524980.1"/>
    <property type="molecule type" value="Genomic_DNA"/>
</dbReference>
<dbReference type="Proteomes" id="UP000785171">
    <property type="component" value="Unassembled WGS sequence"/>
</dbReference>
<name>A0A3R7MWV8_9STRA</name>
<dbReference type="PANTHER" id="PTHR10562">
    <property type="entry name" value="SMALL UBIQUITIN-RELATED MODIFIER"/>
    <property type="match status" value="1"/>
</dbReference>
<evidence type="ECO:0000313" key="5">
    <source>
        <dbReference type="EMBL" id="RLN45546.1"/>
    </source>
</evidence>
<evidence type="ECO:0000259" key="2">
    <source>
        <dbReference type="Pfam" id="PF11976"/>
    </source>
</evidence>
<dbReference type="EMBL" id="MBDN02000176">
    <property type="protein sequence ID" value="RLN78727.1"/>
    <property type="molecule type" value="Genomic_DNA"/>
</dbReference>
<gene>
    <name evidence="5" type="ORF">BBI17_005777</name>
    <name evidence="6" type="ORF">BBO99_00005765</name>
    <name evidence="4" type="ORF">JM16_004731</name>
    <name evidence="3" type="ORF">JM18_005082</name>
</gene>
<feature type="domain" description="Rad60/SUMO-like" evidence="2">
    <location>
        <begin position="276"/>
        <end position="333"/>
    </location>
</feature>
<sequence>MSDSEGDDNIKLYNALERNQKRQIFVTFSSSSDDDDGDNDISFSTPVKKRRRGGASPSKAIPEKAKSPAKPVNLLDDEDEDDDELYTESEREAERLRKARLEREIRQTLAQDKVLNQTRAVFDRVSSAKNQVILLDSSDEEDSVESADGGDVATVDLDLVPEVVTAPTEPVVNKGPRVTLHIRSNGGAVDEISIYMNETFDALYTSFCELHGLPQSAVKMSLDGEPLSLTDTPANNDLESGDLIDAKVDFSKQNQAKKKTYLRLRLVVFGKRSEVFKIDASETIEKLHTSYCKRHGITNPDDVVMSVQGQELSLNERIDYYGLIDSDEIAVKINNFVDPQAIELQLRYTEGDSEAHRVLPVS</sequence>
<dbReference type="CDD" id="cd01763">
    <property type="entry name" value="Ubl_SUMO_like"/>
    <property type="match status" value="2"/>
</dbReference>
<feature type="compositionally biased region" description="Acidic residues" evidence="1">
    <location>
        <begin position="75"/>
        <end position="85"/>
    </location>
</feature>
<evidence type="ECO:0000313" key="3">
    <source>
        <dbReference type="EMBL" id="KAG2524980.1"/>
    </source>
</evidence>
<dbReference type="Proteomes" id="UP000792063">
    <property type="component" value="Unassembled WGS sequence"/>
</dbReference>
<comment type="caution">
    <text evidence="5">The sequence shown here is derived from an EMBL/GenBank/DDBJ whole genome shotgun (WGS) entry which is preliminary data.</text>
</comment>
<protein>
    <recommendedName>
        <fullName evidence="2">Rad60/SUMO-like domain-containing protein</fullName>
    </recommendedName>
</protein>